<organism evidence="1">
    <name type="scientific">Pseudomonas solani</name>
    <dbReference type="NCBI Taxonomy" id="2731552"/>
    <lineage>
        <taxon>Bacteria</taxon>
        <taxon>Pseudomonadati</taxon>
        <taxon>Pseudomonadota</taxon>
        <taxon>Gammaproteobacteria</taxon>
        <taxon>Pseudomonadales</taxon>
        <taxon>Pseudomonadaceae</taxon>
        <taxon>Pseudomonas</taxon>
    </lineage>
</organism>
<accession>A0AAU7Y1Z5</accession>
<dbReference type="RefSeq" id="WP_158480978.1">
    <property type="nucleotide sequence ID" value="NZ_CP158373.1"/>
</dbReference>
<dbReference type="AlphaFoldDB" id="A0AAU7Y1Z5"/>
<dbReference type="EMBL" id="CP158373">
    <property type="protein sequence ID" value="XBY64000.1"/>
    <property type="molecule type" value="Genomic_DNA"/>
</dbReference>
<name>A0AAU7Y1Z5_9PSED</name>
<protein>
    <submittedName>
        <fullName evidence="1">Uncharacterized protein</fullName>
    </submittedName>
</protein>
<evidence type="ECO:0000313" key="1">
    <source>
        <dbReference type="EMBL" id="XBY64000.1"/>
    </source>
</evidence>
<sequence>MFTREEIDAAVSGLAALGANLRVCAQHRLHPAAFNALQAYFQCLPSITIYKSLFINQL</sequence>
<proteinExistence type="predicted"/>
<gene>
    <name evidence="1" type="ORF">ABS648_29400</name>
</gene>
<reference evidence="1" key="1">
    <citation type="submission" date="2023-08" db="EMBL/GenBank/DDBJ databases">
        <title>Increased levels of nutrients transform a symbiont into a lethal pathobiont.</title>
        <authorList>
            <person name="Lachnit T."/>
            <person name="Ulrich L."/>
            <person name="Willmer F.M."/>
            <person name="Hasenbein T."/>
            <person name="Steiner L.X."/>
            <person name="Wolters M."/>
            <person name="Herbst E.M."/>
            <person name="Deines P."/>
        </authorList>
    </citation>
    <scope>NUCLEOTIDE SEQUENCE</scope>
    <source>
        <strain evidence="1">T3</strain>
    </source>
</reference>